<feature type="transmembrane region" description="Helical" evidence="7">
    <location>
        <begin position="541"/>
        <end position="561"/>
    </location>
</feature>
<keyword evidence="5 10" id="KW-0560">Oxidoreductase</keyword>
<feature type="transmembrane region" description="Helical" evidence="7">
    <location>
        <begin position="349"/>
        <end position="367"/>
    </location>
</feature>
<evidence type="ECO:0000256" key="5">
    <source>
        <dbReference type="ARBA" id="ARBA00023002"/>
    </source>
</evidence>
<feature type="transmembrane region" description="Helical" evidence="7">
    <location>
        <begin position="207"/>
        <end position="232"/>
    </location>
</feature>
<keyword evidence="10" id="KW-0456">Lyase</keyword>
<gene>
    <name evidence="10" type="ORF">NTE_02450</name>
</gene>
<keyword evidence="2" id="KW-1003">Cell membrane</keyword>
<evidence type="ECO:0000256" key="3">
    <source>
        <dbReference type="ARBA" id="ARBA00022692"/>
    </source>
</evidence>
<dbReference type="InterPro" id="IPR001750">
    <property type="entry name" value="ND/Mrp_TM"/>
</dbReference>
<dbReference type="eggNOG" id="arCOG01537">
    <property type="taxonomic scope" value="Archaea"/>
</dbReference>
<name>A0A075MTH5_9ARCH</name>
<dbReference type="STRING" id="1459636.NTE_02450"/>
<feature type="transmembrane region" description="Helical" evidence="7">
    <location>
        <begin position="32"/>
        <end position="51"/>
    </location>
</feature>
<feature type="transmembrane region" description="Helical" evidence="7">
    <location>
        <begin position="277"/>
        <end position="299"/>
    </location>
</feature>
<evidence type="ECO:0000313" key="10">
    <source>
        <dbReference type="EMBL" id="AIF84500.1"/>
    </source>
</evidence>
<reference evidence="10 11" key="1">
    <citation type="journal article" date="2014" name="PLoS ONE">
        <title>Genome Sequence of Candidatus Nitrososphaera evergladensis from Group I.1b Enriched from Everglades Soil Reveals Novel Genomic Features of the Ammonia-Oxidizing Archaea.</title>
        <authorList>
            <person name="Zhalnina K.V."/>
            <person name="Dias R."/>
            <person name="Leonard M.T."/>
            <person name="Dorr de Quadros P."/>
            <person name="Camargo F.A."/>
            <person name="Drew J.C."/>
            <person name="Farmerie W.G."/>
            <person name="Daroub S.H."/>
            <person name="Triplett E.W."/>
        </authorList>
    </citation>
    <scope>NUCLEOTIDE SEQUENCE [LARGE SCALE GENOMIC DNA]</scope>
    <source>
        <strain evidence="10 11">SR1</strain>
    </source>
</reference>
<feature type="transmembrane region" description="Helical" evidence="7">
    <location>
        <begin position="133"/>
        <end position="153"/>
    </location>
</feature>
<evidence type="ECO:0000256" key="4">
    <source>
        <dbReference type="ARBA" id="ARBA00022989"/>
    </source>
</evidence>
<dbReference type="GO" id="GO:0008137">
    <property type="term" value="F:NADH dehydrogenase (ubiquinone) activity"/>
    <property type="evidence" value="ECO:0007669"/>
    <property type="project" value="InterPro"/>
</dbReference>
<dbReference type="Pfam" id="PF00361">
    <property type="entry name" value="Proton_antipo_M"/>
    <property type="match status" value="1"/>
</dbReference>
<dbReference type="EC" id="1.6.99.5" evidence="10"/>
<accession>A0A075MTH5</accession>
<evidence type="ECO:0000256" key="7">
    <source>
        <dbReference type="SAM" id="Phobius"/>
    </source>
</evidence>
<protein>
    <submittedName>
        <fullName evidence="10">Formate hydrogenlyase subunit 3/multisubunit Na+/H+ antiporter, MnhD subunit</fullName>
        <ecNumber evidence="10">1.6.99.5</ecNumber>
    </submittedName>
</protein>
<dbReference type="HOGENOM" id="CLU_007100_8_1_2"/>
<dbReference type="GO" id="GO:0016491">
    <property type="term" value="F:oxidoreductase activity"/>
    <property type="evidence" value="ECO:0007669"/>
    <property type="project" value="UniProtKB-KW"/>
</dbReference>
<evidence type="ECO:0000256" key="6">
    <source>
        <dbReference type="ARBA" id="ARBA00023136"/>
    </source>
</evidence>
<feature type="domain" description="NADH-Ubiquinone oxidoreductase (complex I) chain 5 N-terminal" evidence="9">
    <location>
        <begin position="68"/>
        <end position="100"/>
    </location>
</feature>
<comment type="subcellular location">
    <subcellularLocation>
        <location evidence="1">Cell membrane</location>
        <topology evidence="1">Multi-pass membrane protein</topology>
    </subcellularLocation>
</comment>
<dbReference type="GO" id="GO:0005886">
    <property type="term" value="C:plasma membrane"/>
    <property type="evidence" value="ECO:0007669"/>
    <property type="project" value="UniProtKB-SubCell"/>
</dbReference>
<evidence type="ECO:0000256" key="2">
    <source>
        <dbReference type="ARBA" id="ARBA00022475"/>
    </source>
</evidence>
<feature type="transmembrane region" description="Helical" evidence="7">
    <location>
        <begin position="110"/>
        <end position="127"/>
    </location>
</feature>
<feature type="transmembrane region" description="Helical" evidence="7">
    <location>
        <begin position="244"/>
        <end position="265"/>
    </location>
</feature>
<feature type="transmembrane region" description="Helical" evidence="7">
    <location>
        <begin position="306"/>
        <end position="329"/>
    </location>
</feature>
<feature type="transmembrane region" description="Helical" evidence="7">
    <location>
        <begin position="388"/>
        <end position="408"/>
    </location>
</feature>
<feature type="transmembrane region" description="Helical" evidence="7">
    <location>
        <begin position="165"/>
        <end position="187"/>
    </location>
</feature>
<feature type="transmembrane region" description="Helical" evidence="7">
    <location>
        <begin position="476"/>
        <end position="503"/>
    </location>
</feature>
<keyword evidence="11" id="KW-1185">Reference proteome</keyword>
<dbReference type="NCBIfam" id="NF005086">
    <property type="entry name" value="PRK06521.1"/>
    <property type="match status" value="1"/>
</dbReference>
<dbReference type="EMBL" id="CP007174">
    <property type="protein sequence ID" value="AIF84500.1"/>
    <property type="molecule type" value="Genomic_DNA"/>
</dbReference>
<feature type="domain" description="NADH:quinone oxidoreductase/Mrp antiporter transmembrane" evidence="8">
    <location>
        <begin position="130"/>
        <end position="428"/>
    </location>
</feature>
<feature type="transmembrane region" description="Helical" evidence="7">
    <location>
        <begin position="428"/>
        <end position="455"/>
    </location>
</feature>
<feature type="transmembrane region" description="Helical" evidence="7">
    <location>
        <begin position="81"/>
        <end position="98"/>
    </location>
</feature>
<dbReference type="InterPro" id="IPR001516">
    <property type="entry name" value="Proton_antipo_N"/>
</dbReference>
<dbReference type="Pfam" id="PF00662">
    <property type="entry name" value="Proton_antipo_N"/>
    <property type="match status" value="1"/>
</dbReference>
<dbReference type="PANTHER" id="PTHR42682:SF3">
    <property type="entry name" value="FORMATE HYDROGENLYASE SUBUNIT 3-RELATED"/>
    <property type="match status" value="1"/>
</dbReference>
<evidence type="ECO:0000259" key="8">
    <source>
        <dbReference type="Pfam" id="PF00361"/>
    </source>
</evidence>
<evidence type="ECO:0000256" key="1">
    <source>
        <dbReference type="ARBA" id="ARBA00004651"/>
    </source>
</evidence>
<evidence type="ECO:0000259" key="9">
    <source>
        <dbReference type="Pfam" id="PF00662"/>
    </source>
</evidence>
<dbReference type="GO" id="GO:0042773">
    <property type="term" value="P:ATP synthesis coupled electron transport"/>
    <property type="evidence" value="ECO:0007669"/>
    <property type="project" value="InterPro"/>
</dbReference>
<dbReference type="AlphaFoldDB" id="A0A075MTH5"/>
<dbReference type="PANTHER" id="PTHR42682">
    <property type="entry name" value="HYDROGENASE-4 COMPONENT F"/>
    <property type="match status" value="1"/>
</dbReference>
<feature type="transmembrane region" description="Helical" evidence="7">
    <location>
        <begin position="665"/>
        <end position="683"/>
    </location>
</feature>
<dbReference type="Proteomes" id="UP000028194">
    <property type="component" value="Chromosome"/>
</dbReference>
<dbReference type="KEGG" id="nev:NTE_02450"/>
<keyword evidence="6 7" id="KW-0472">Membrane</keyword>
<proteinExistence type="predicted"/>
<dbReference type="GO" id="GO:0016829">
    <property type="term" value="F:lyase activity"/>
    <property type="evidence" value="ECO:0007669"/>
    <property type="project" value="UniProtKB-KW"/>
</dbReference>
<sequence length="684" mass="73428">MILFQAAALSFVLGALLPLAFRKDKNASVASFAPAALGSVLTIALAASLAISGATLEVPLPFAAAAPEIEFQFYIDGMSAFFMLIIGLVTLAVSIYSIGYSSEYYGKRSIKALGLLFNLFVLSMILVTASDNVFSFLVFWEAMSLASFFLVIYEHENESNIKSGMTYIVMTYLGTAFILGAFLALYFQTGSLSFDSFRSSEPPMPAYIRDIVFVLALVGFGTKAGLVPLHLWLPQAHPSAPSNVSALMSAVMIKMAIYGLVRVTLDFTSPSSPDSAWWGMLMVVAGSASALIGVLYAAIEKDIKRALAFSSIENIGIVILGLGLSVIFLSFDLKALAAVALLASTYHSLNHAAFKSLLFMGAGSVLFGTHTKNMEKLGGLAKKMPWTAFFFLIGAISISALPPLNGFVSEWLTMQALLSSYQVPNVILQISISFASIAFALTAGIALATFVKMFGISFLSRPRSEAAVHAKEVPKTMIAGMGVAAAMCIAFGIMPFLAAGMIASSFGLDPQFSDAMSPFSSLSVLYSAGGIESISSMSMPAVAIMMGSVAAAVVGFAVVAGSRKTARRIYSTWDCGFGELNERMEYTAASLSQPIRTVFRILYKPRMAVTKENYSDSNPYIKKSMRVESETKDVFEDRLYSPVVGATIAFFDKIRMIQTGKVNAYLLYVMVTLALLLLLARLIS</sequence>
<keyword evidence="3 7" id="KW-0812">Transmembrane</keyword>
<dbReference type="InterPro" id="IPR003918">
    <property type="entry name" value="NADH_UbQ_OxRdtase"/>
</dbReference>
<dbReference type="PRINTS" id="PR01437">
    <property type="entry name" value="NUOXDRDTASE4"/>
</dbReference>
<organism evidence="10 11">
    <name type="scientific">Candidatus Nitrososphaera evergladensis SR1</name>
    <dbReference type="NCBI Taxonomy" id="1459636"/>
    <lineage>
        <taxon>Archaea</taxon>
        <taxon>Nitrososphaerota</taxon>
        <taxon>Nitrososphaeria</taxon>
        <taxon>Nitrososphaerales</taxon>
        <taxon>Nitrososphaeraceae</taxon>
        <taxon>Nitrososphaera</taxon>
    </lineage>
</organism>
<keyword evidence="4 7" id="KW-1133">Transmembrane helix</keyword>
<dbReference type="InterPro" id="IPR052175">
    <property type="entry name" value="ComplexI-like_HydComp"/>
</dbReference>
<evidence type="ECO:0000313" key="11">
    <source>
        <dbReference type="Proteomes" id="UP000028194"/>
    </source>
</evidence>